<sequence>MSDERYNLVKDYRCGYFRLDPIPTDSELSEFYQSDYPELLEDGELADDVSRLLQNDEAAKREREWRRTTWYSDYKHIFEQEYPNAQRVLDIGCGTGEFLTFMENHGYDTVGIEPSGRIGKAARTKGLEVYETTAEEFAISNESDFDLITMFNVLEHVPNPSEVIQACDKLLSKDGMLIVKVPNEFNPFQIAAQKLLDLDQWWVNAPTHIFYFDFTSLATLLSDCGFKVHSKFADFPMSQFLLMGDNYVKSDSIGSNCHARRVKFEQALPDEDRRSFYTQLAHIGVGRNCTLFATAE</sequence>
<organism evidence="1 2">
    <name type="scientific">Halobacterium bonnevillei</name>
    <dbReference type="NCBI Taxonomy" id="2692200"/>
    <lineage>
        <taxon>Archaea</taxon>
        <taxon>Methanobacteriati</taxon>
        <taxon>Methanobacteriota</taxon>
        <taxon>Stenosarchaea group</taxon>
        <taxon>Halobacteria</taxon>
        <taxon>Halobacteriales</taxon>
        <taxon>Halobacteriaceae</taxon>
        <taxon>Halobacterium</taxon>
    </lineage>
</organism>
<protein>
    <submittedName>
        <fullName evidence="1">Methyltransferase domain-containing protein</fullName>
    </submittedName>
</protein>
<keyword evidence="2" id="KW-1185">Reference proteome</keyword>
<dbReference type="Gene3D" id="3.40.50.150">
    <property type="entry name" value="Vaccinia Virus protein VP39"/>
    <property type="match status" value="1"/>
</dbReference>
<proteinExistence type="predicted"/>
<dbReference type="GO" id="GO:0032259">
    <property type="term" value="P:methylation"/>
    <property type="evidence" value="ECO:0007669"/>
    <property type="project" value="UniProtKB-KW"/>
</dbReference>
<keyword evidence="1" id="KW-0808">Transferase</keyword>
<dbReference type="Proteomes" id="UP000471521">
    <property type="component" value="Unassembled WGS sequence"/>
</dbReference>
<dbReference type="RefSeq" id="WP_159524678.1">
    <property type="nucleotide sequence ID" value="NZ_WUUU01000001.1"/>
</dbReference>
<dbReference type="AlphaFoldDB" id="A0A6B0SEC9"/>
<dbReference type="EMBL" id="WUUU01000001">
    <property type="protein sequence ID" value="MXR19076.1"/>
    <property type="molecule type" value="Genomic_DNA"/>
</dbReference>
<accession>A0A6B0SEC9</accession>
<reference evidence="1 2" key="1">
    <citation type="submission" date="2019-12" db="EMBL/GenBank/DDBJ databases">
        <title>Isolation and characterization of three novel carbon monoxide-oxidizing members of Halobacteria from salione crusts and soils.</title>
        <authorList>
            <person name="Myers M.R."/>
            <person name="King G.M."/>
        </authorList>
    </citation>
    <scope>NUCLEOTIDE SEQUENCE [LARGE SCALE GENOMIC DNA]</scope>
    <source>
        <strain evidence="1 2">PCN9</strain>
    </source>
</reference>
<dbReference type="PANTHER" id="PTHR43861">
    <property type="entry name" value="TRANS-ACONITATE 2-METHYLTRANSFERASE-RELATED"/>
    <property type="match status" value="1"/>
</dbReference>
<comment type="caution">
    <text evidence="1">The sequence shown here is derived from an EMBL/GenBank/DDBJ whole genome shotgun (WGS) entry which is preliminary data.</text>
</comment>
<gene>
    <name evidence="1" type="ORF">GRX66_00060</name>
</gene>
<dbReference type="PANTHER" id="PTHR43861:SF6">
    <property type="entry name" value="METHYLTRANSFERASE TYPE 11"/>
    <property type="match status" value="1"/>
</dbReference>
<dbReference type="Pfam" id="PF13489">
    <property type="entry name" value="Methyltransf_23"/>
    <property type="match status" value="1"/>
</dbReference>
<dbReference type="SUPFAM" id="SSF53335">
    <property type="entry name" value="S-adenosyl-L-methionine-dependent methyltransferases"/>
    <property type="match status" value="1"/>
</dbReference>
<keyword evidence="1" id="KW-0489">Methyltransferase</keyword>
<evidence type="ECO:0000313" key="2">
    <source>
        <dbReference type="Proteomes" id="UP000471521"/>
    </source>
</evidence>
<evidence type="ECO:0000313" key="1">
    <source>
        <dbReference type="EMBL" id="MXR19076.1"/>
    </source>
</evidence>
<dbReference type="CDD" id="cd02440">
    <property type="entry name" value="AdoMet_MTases"/>
    <property type="match status" value="1"/>
</dbReference>
<name>A0A6B0SEC9_9EURY</name>
<dbReference type="OrthoDB" id="147504at2157"/>
<dbReference type="InterPro" id="IPR029063">
    <property type="entry name" value="SAM-dependent_MTases_sf"/>
</dbReference>
<dbReference type="GO" id="GO:0008168">
    <property type="term" value="F:methyltransferase activity"/>
    <property type="evidence" value="ECO:0007669"/>
    <property type="project" value="UniProtKB-KW"/>
</dbReference>